<dbReference type="Pfam" id="PF06220">
    <property type="entry name" value="zf-U1"/>
    <property type="match status" value="1"/>
</dbReference>
<dbReference type="InterPro" id="IPR000690">
    <property type="entry name" value="Matrin/U1-C_Znf_C2H2"/>
</dbReference>
<evidence type="ECO:0000313" key="9">
    <source>
        <dbReference type="Proteomes" id="UP000036987"/>
    </source>
</evidence>
<keyword evidence="2" id="KW-0479">Metal-binding</keyword>
<evidence type="ECO:0000256" key="2">
    <source>
        <dbReference type="ARBA" id="ARBA00022723"/>
    </source>
</evidence>
<accession>A0A0K9P1N4</accession>
<sequence>MTEYWVSQGNKWCDFCKIFITNNPLSIRTHDLGTKHKECVAKRLSSMRKESAAKEKEQKDAVKALAQIESKANSSYQKDLASFKAGSSSNQQSGGFPAEFSKNAKDWEYDAASGYYYNLTNGYYYDSNSRLYYTNEIGKWVKHEEAFPASHVANNASVNKGGSPPGLVVSKSPKSGRSVKGVPSSIGVGKRKRADDKPKVVSKEEVAALKAREAARKRVDEREKNLLGLYNSY</sequence>
<dbReference type="EMBL" id="LFYR01001279">
    <property type="protein sequence ID" value="KMZ62981.1"/>
    <property type="molecule type" value="Genomic_DNA"/>
</dbReference>
<dbReference type="GO" id="GO:0003723">
    <property type="term" value="F:RNA binding"/>
    <property type="evidence" value="ECO:0000318"/>
    <property type="project" value="GO_Central"/>
</dbReference>
<comment type="subcellular location">
    <subcellularLocation>
        <location evidence="1">Nucleus</location>
    </subcellularLocation>
</comment>
<dbReference type="OrthoDB" id="191651at2759"/>
<dbReference type="InterPro" id="IPR013085">
    <property type="entry name" value="U1-CZ_Znf_C2H2"/>
</dbReference>
<dbReference type="PROSITE" id="PS50171">
    <property type="entry name" value="ZF_MATRIN"/>
    <property type="match status" value="1"/>
</dbReference>
<dbReference type="InterPro" id="IPR040023">
    <property type="entry name" value="WBP4"/>
</dbReference>
<dbReference type="InterPro" id="IPR003604">
    <property type="entry name" value="Matrin/U1-like-C_Znf_C2H2"/>
</dbReference>
<protein>
    <recommendedName>
        <fullName evidence="7">Matrin-type domain-containing protein</fullName>
    </recommendedName>
</protein>
<dbReference type="AlphaFoldDB" id="A0A0K9P1N4"/>
<keyword evidence="4" id="KW-0862">Zinc</keyword>
<dbReference type="InterPro" id="IPR036236">
    <property type="entry name" value="Znf_C2H2_sf"/>
</dbReference>
<dbReference type="GO" id="GO:0008270">
    <property type="term" value="F:zinc ion binding"/>
    <property type="evidence" value="ECO:0007669"/>
    <property type="project" value="UniProtKB-KW"/>
</dbReference>
<evidence type="ECO:0000256" key="5">
    <source>
        <dbReference type="ARBA" id="ARBA00023242"/>
    </source>
</evidence>
<dbReference type="PANTHER" id="PTHR13173:SF10">
    <property type="entry name" value="WW DOMAIN-BINDING PROTEIN 4"/>
    <property type="match status" value="1"/>
</dbReference>
<dbReference type="InterPro" id="IPR041591">
    <property type="entry name" value="OCRE"/>
</dbReference>
<evidence type="ECO:0000259" key="7">
    <source>
        <dbReference type="PROSITE" id="PS50171"/>
    </source>
</evidence>
<evidence type="ECO:0000256" key="1">
    <source>
        <dbReference type="ARBA" id="ARBA00004123"/>
    </source>
</evidence>
<dbReference type="STRING" id="29655.A0A0K9P1N4"/>
<feature type="domain" description="Matrin-type" evidence="7">
    <location>
        <begin position="11"/>
        <end position="42"/>
    </location>
</feature>
<reference evidence="9" key="1">
    <citation type="journal article" date="2016" name="Nature">
        <title>The genome of the seagrass Zostera marina reveals angiosperm adaptation to the sea.</title>
        <authorList>
            <person name="Olsen J.L."/>
            <person name="Rouze P."/>
            <person name="Verhelst B."/>
            <person name="Lin Y.-C."/>
            <person name="Bayer T."/>
            <person name="Collen J."/>
            <person name="Dattolo E."/>
            <person name="De Paoli E."/>
            <person name="Dittami S."/>
            <person name="Maumus F."/>
            <person name="Michel G."/>
            <person name="Kersting A."/>
            <person name="Lauritano C."/>
            <person name="Lohaus R."/>
            <person name="Toepel M."/>
            <person name="Tonon T."/>
            <person name="Vanneste K."/>
            <person name="Amirebrahimi M."/>
            <person name="Brakel J."/>
            <person name="Bostroem C."/>
            <person name="Chovatia M."/>
            <person name="Grimwood J."/>
            <person name="Jenkins J.W."/>
            <person name="Jueterbock A."/>
            <person name="Mraz A."/>
            <person name="Stam W.T."/>
            <person name="Tice H."/>
            <person name="Bornberg-Bauer E."/>
            <person name="Green P.J."/>
            <person name="Pearson G.A."/>
            <person name="Procaccini G."/>
            <person name="Duarte C.M."/>
            <person name="Schmutz J."/>
            <person name="Reusch T.B.H."/>
            <person name="Van de Peer Y."/>
        </authorList>
    </citation>
    <scope>NUCLEOTIDE SEQUENCE [LARGE SCALE GENOMIC DNA]</scope>
    <source>
        <strain evidence="9">cv. Finnish</strain>
    </source>
</reference>
<keyword evidence="5" id="KW-0539">Nucleus</keyword>
<feature type="region of interest" description="Disordered" evidence="6">
    <location>
        <begin position="157"/>
        <end position="199"/>
    </location>
</feature>
<dbReference type="SMART" id="SM00451">
    <property type="entry name" value="ZnF_U1"/>
    <property type="match status" value="1"/>
</dbReference>
<evidence type="ECO:0000256" key="4">
    <source>
        <dbReference type="ARBA" id="ARBA00022833"/>
    </source>
</evidence>
<dbReference type="Gene3D" id="3.30.160.60">
    <property type="entry name" value="Classic Zinc Finger"/>
    <property type="match status" value="1"/>
</dbReference>
<evidence type="ECO:0000256" key="6">
    <source>
        <dbReference type="SAM" id="MobiDB-lite"/>
    </source>
</evidence>
<organism evidence="8 9">
    <name type="scientific">Zostera marina</name>
    <name type="common">Eelgrass</name>
    <dbReference type="NCBI Taxonomy" id="29655"/>
    <lineage>
        <taxon>Eukaryota</taxon>
        <taxon>Viridiplantae</taxon>
        <taxon>Streptophyta</taxon>
        <taxon>Embryophyta</taxon>
        <taxon>Tracheophyta</taxon>
        <taxon>Spermatophyta</taxon>
        <taxon>Magnoliopsida</taxon>
        <taxon>Liliopsida</taxon>
        <taxon>Zosteraceae</taxon>
        <taxon>Zostera</taxon>
    </lineage>
</organism>
<evidence type="ECO:0000313" key="8">
    <source>
        <dbReference type="EMBL" id="KMZ62981.1"/>
    </source>
</evidence>
<keyword evidence="3" id="KW-0863">Zinc-finger</keyword>
<gene>
    <name evidence="8" type="ORF">ZOSMA_42G00220</name>
</gene>
<dbReference type="PANTHER" id="PTHR13173">
    <property type="entry name" value="WW DOMAIN BINDING PROTEIN 4"/>
    <property type="match status" value="1"/>
</dbReference>
<dbReference type="Proteomes" id="UP000036987">
    <property type="component" value="Unassembled WGS sequence"/>
</dbReference>
<proteinExistence type="predicted"/>
<dbReference type="GO" id="GO:0000398">
    <property type="term" value="P:mRNA splicing, via spliceosome"/>
    <property type="evidence" value="ECO:0007669"/>
    <property type="project" value="InterPro"/>
</dbReference>
<comment type="caution">
    <text evidence="8">The sequence shown here is derived from an EMBL/GenBank/DDBJ whole genome shotgun (WGS) entry which is preliminary data.</text>
</comment>
<dbReference type="OMA" id="WCDYCKI"/>
<evidence type="ECO:0000256" key="3">
    <source>
        <dbReference type="ARBA" id="ARBA00022771"/>
    </source>
</evidence>
<dbReference type="GO" id="GO:0071011">
    <property type="term" value="C:precatalytic spliceosome"/>
    <property type="evidence" value="ECO:0000318"/>
    <property type="project" value="GO_Central"/>
</dbReference>
<dbReference type="SUPFAM" id="SSF57667">
    <property type="entry name" value="beta-beta-alpha zinc fingers"/>
    <property type="match status" value="1"/>
</dbReference>
<dbReference type="Pfam" id="PF17780">
    <property type="entry name" value="OCRE"/>
    <property type="match status" value="1"/>
</dbReference>
<name>A0A0K9P1N4_ZOSMR</name>
<dbReference type="GO" id="GO:0008380">
    <property type="term" value="P:RNA splicing"/>
    <property type="evidence" value="ECO:0000318"/>
    <property type="project" value="GO_Central"/>
</dbReference>
<keyword evidence="9" id="KW-1185">Reference proteome</keyword>